<organism evidence="11 12">
    <name type="scientific">Corythaixoides concolor</name>
    <name type="common">Grey go-away-bird</name>
    <dbReference type="NCBI Taxonomy" id="103956"/>
    <lineage>
        <taxon>Eukaryota</taxon>
        <taxon>Metazoa</taxon>
        <taxon>Chordata</taxon>
        <taxon>Craniata</taxon>
        <taxon>Vertebrata</taxon>
        <taxon>Euteleostomi</taxon>
        <taxon>Archelosauria</taxon>
        <taxon>Archosauria</taxon>
        <taxon>Dinosauria</taxon>
        <taxon>Saurischia</taxon>
        <taxon>Theropoda</taxon>
        <taxon>Coelurosauria</taxon>
        <taxon>Aves</taxon>
        <taxon>Neognathae</taxon>
        <taxon>Neoaves</taxon>
        <taxon>Otidimorphae</taxon>
        <taxon>Musophagiformes</taxon>
        <taxon>Musophagidae</taxon>
        <taxon>Corythaixoides</taxon>
    </lineage>
</organism>
<evidence type="ECO:0000256" key="8">
    <source>
        <dbReference type="ARBA" id="ARBA00023157"/>
    </source>
</evidence>
<dbReference type="GO" id="GO:0005126">
    <property type="term" value="F:cytokine receptor binding"/>
    <property type="evidence" value="ECO:0007669"/>
    <property type="project" value="InterPro"/>
</dbReference>
<sequence length="191" mass="21425">MTAPAAPQPRLCHAAPLLLLLLTALPAALACHHVRPHEATFASDSLRLLQAMDPSPPPPCHHHHAPFFPEGTLLHIHHPQQANVLALRILQGLFGILSSPTTPHHWDARAHQQLLNNIQHHVQQLQQCLPANGTLSQGQGPRNLLLHINKYFRHIQHFLHTHNHSACAWDHVRLEARASFQHLHNLTRTMG</sequence>
<dbReference type="GO" id="GO:0005615">
    <property type="term" value="C:extracellular space"/>
    <property type="evidence" value="ECO:0007669"/>
    <property type="project" value="UniProtKB-KW"/>
</dbReference>
<comment type="similarity">
    <text evidence="3 9">Belongs to the alpha/beta interferon family.</text>
</comment>
<evidence type="ECO:0000256" key="1">
    <source>
        <dbReference type="ARBA" id="ARBA00002718"/>
    </source>
</evidence>
<keyword evidence="7 9" id="KW-0051">Antiviral defense</keyword>
<protein>
    <submittedName>
        <fullName evidence="11">IFN protein</fullName>
    </submittedName>
</protein>
<evidence type="ECO:0000256" key="2">
    <source>
        <dbReference type="ARBA" id="ARBA00004613"/>
    </source>
</evidence>
<feature type="non-terminal residue" evidence="11">
    <location>
        <position position="191"/>
    </location>
</feature>
<comment type="function">
    <text evidence="1">Has antiviral activities.</text>
</comment>
<evidence type="ECO:0000256" key="9">
    <source>
        <dbReference type="RuleBase" id="RU000436"/>
    </source>
</evidence>
<keyword evidence="12" id="KW-1185">Reference proteome</keyword>
<feature type="non-terminal residue" evidence="11">
    <location>
        <position position="1"/>
    </location>
</feature>
<feature type="chain" id="PRO_5029452617" evidence="10">
    <location>
        <begin position="31"/>
        <end position="191"/>
    </location>
</feature>
<dbReference type="Proteomes" id="UP000526942">
    <property type="component" value="Unassembled WGS sequence"/>
</dbReference>
<dbReference type="SUPFAM" id="SSF47266">
    <property type="entry name" value="4-helical cytokines"/>
    <property type="match status" value="1"/>
</dbReference>
<comment type="subcellular location">
    <subcellularLocation>
        <location evidence="2">Secreted</location>
    </subcellularLocation>
</comment>
<evidence type="ECO:0000256" key="3">
    <source>
        <dbReference type="ARBA" id="ARBA00011033"/>
    </source>
</evidence>
<comment type="caution">
    <text evidence="11">The sequence shown here is derived from an EMBL/GenBank/DDBJ whole genome shotgun (WGS) entry which is preliminary data.</text>
</comment>
<dbReference type="PANTHER" id="PTHR11691">
    <property type="entry name" value="TYPE I INTERFERON"/>
    <property type="match status" value="1"/>
</dbReference>
<dbReference type="EMBL" id="VXAM01002275">
    <property type="protein sequence ID" value="NXK01090.1"/>
    <property type="molecule type" value="Genomic_DNA"/>
</dbReference>
<dbReference type="PANTHER" id="PTHR11691:SF73">
    <property type="entry name" value="INTERFERON BETA"/>
    <property type="match status" value="1"/>
</dbReference>
<dbReference type="InterPro" id="IPR009079">
    <property type="entry name" value="4_helix_cytokine-like_core"/>
</dbReference>
<dbReference type="GO" id="GO:0005125">
    <property type="term" value="F:cytokine activity"/>
    <property type="evidence" value="ECO:0007669"/>
    <property type="project" value="UniProtKB-KW"/>
</dbReference>
<feature type="signal peptide" evidence="10">
    <location>
        <begin position="1"/>
        <end position="30"/>
    </location>
</feature>
<dbReference type="Pfam" id="PF00143">
    <property type="entry name" value="Interferon"/>
    <property type="match status" value="1"/>
</dbReference>
<evidence type="ECO:0000256" key="7">
    <source>
        <dbReference type="ARBA" id="ARBA00023118"/>
    </source>
</evidence>
<keyword evidence="6 10" id="KW-0732">Signal</keyword>
<dbReference type="GO" id="GO:0051607">
    <property type="term" value="P:defense response to virus"/>
    <property type="evidence" value="ECO:0007669"/>
    <property type="project" value="UniProtKB-KW"/>
</dbReference>
<gene>
    <name evidence="11" type="primary">Ifn</name>
    <name evidence="11" type="ORF">CORCON_R09972</name>
</gene>
<evidence type="ECO:0000256" key="6">
    <source>
        <dbReference type="ARBA" id="ARBA00022729"/>
    </source>
</evidence>
<dbReference type="GO" id="GO:0006955">
    <property type="term" value="P:immune response"/>
    <property type="evidence" value="ECO:0007669"/>
    <property type="project" value="UniProtKB-ARBA"/>
</dbReference>
<keyword evidence="4 9" id="KW-0202">Cytokine</keyword>
<evidence type="ECO:0000256" key="10">
    <source>
        <dbReference type="SAM" id="SignalP"/>
    </source>
</evidence>
<dbReference type="OrthoDB" id="9395915at2759"/>
<keyword evidence="5" id="KW-0964">Secreted</keyword>
<evidence type="ECO:0000313" key="12">
    <source>
        <dbReference type="Proteomes" id="UP000526942"/>
    </source>
</evidence>
<evidence type="ECO:0000313" key="11">
    <source>
        <dbReference type="EMBL" id="NXK01090.1"/>
    </source>
</evidence>
<keyword evidence="8" id="KW-1015">Disulfide bond</keyword>
<accession>A0A7L0G1X0</accession>
<name>A0A7L0G1X0_CORCN</name>
<dbReference type="Gene3D" id="1.20.1250.10">
    <property type="match status" value="1"/>
</dbReference>
<dbReference type="SMART" id="SM00076">
    <property type="entry name" value="IFabd"/>
    <property type="match status" value="1"/>
</dbReference>
<dbReference type="AlphaFoldDB" id="A0A7L0G1X0"/>
<proteinExistence type="inferred from homology"/>
<evidence type="ECO:0000256" key="4">
    <source>
        <dbReference type="ARBA" id="ARBA00022514"/>
    </source>
</evidence>
<reference evidence="11 12" key="1">
    <citation type="submission" date="2019-09" db="EMBL/GenBank/DDBJ databases">
        <title>Bird 10,000 Genomes (B10K) Project - Family phase.</title>
        <authorList>
            <person name="Zhang G."/>
        </authorList>
    </citation>
    <scope>NUCLEOTIDE SEQUENCE [LARGE SCALE GENOMIC DNA]</scope>
    <source>
        <strain evidence="11">B10K-DU-011-20</strain>
        <tissue evidence="11">Muscle</tissue>
    </source>
</reference>
<evidence type="ECO:0000256" key="5">
    <source>
        <dbReference type="ARBA" id="ARBA00022525"/>
    </source>
</evidence>
<dbReference type="InterPro" id="IPR000471">
    <property type="entry name" value="Interferon_alpha/beta/delta"/>
</dbReference>